<dbReference type="AlphaFoldDB" id="A0A6J7EK34"/>
<dbReference type="SUPFAM" id="SSF55718">
    <property type="entry name" value="SCP-like"/>
    <property type="match status" value="1"/>
</dbReference>
<organism evidence="1">
    <name type="scientific">freshwater metagenome</name>
    <dbReference type="NCBI Taxonomy" id="449393"/>
    <lineage>
        <taxon>unclassified sequences</taxon>
        <taxon>metagenomes</taxon>
        <taxon>ecological metagenomes</taxon>
    </lineage>
</organism>
<dbReference type="EMBL" id="CAFBLP010000031">
    <property type="protein sequence ID" value="CAB4879973.1"/>
    <property type="molecule type" value="Genomic_DNA"/>
</dbReference>
<proteinExistence type="predicted"/>
<reference evidence="1" key="1">
    <citation type="submission" date="2020-05" db="EMBL/GenBank/DDBJ databases">
        <authorList>
            <person name="Chiriac C."/>
            <person name="Salcher M."/>
            <person name="Ghai R."/>
            <person name="Kavagutti S V."/>
        </authorList>
    </citation>
    <scope>NUCLEOTIDE SEQUENCE</scope>
</reference>
<evidence type="ECO:0000313" key="1">
    <source>
        <dbReference type="EMBL" id="CAB4879973.1"/>
    </source>
</evidence>
<name>A0A6J7EK34_9ZZZZ</name>
<sequence length="77" mass="7831">MAEGTVQYRVAFAKNDVVIEGPDDADVVLSAAAADAGLDPTVAFMQGRLKSAGPTGALFDLLKSGQVGPALARLGTR</sequence>
<accession>A0A6J7EK34</accession>
<protein>
    <submittedName>
        <fullName evidence="1">Unannotated protein</fullName>
    </submittedName>
</protein>
<gene>
    <name evidence="1" type="ORF">UFOPK3376_01410</name>
</gene>
<dbReference type="InterPro" id="IPR036527">
    <property type="entry name" value="SCP2_sterol-bd_dom_sf"/>
</dbReference>